<dbReference type="AlphaFoldDB" id="A0A5B7F547"/>
<comment type="caution">
    <text evidence="2">The sequence shown here is derived from an EMBL/GenBank/DDBJ whole genome shotgun (WGS) entry which is preliminary data.</text>
</comment>
<sequence>MSGPEETSGPQRNVDMLAEGIEKEYCWTLKGEESEVPSWTNRKERRVYQKSHVDRKGCMRGREGKGRDGMDGAINNLSPNKRVRAEYMTSSPRGDYYPQLITPGTLSSPLPPSTLTPLSPRRLHPLLSLHSNPITSITSVTPHTVVIPLIQLHS</sequence>
<evidence type="ECO:0000313" key="2">
    <source>
        <dbReference type="EMBL" id="MPC40278.1"/>
    </source>
</evidence>
<accession>A0A5B7F547</accession>
<feature type="compositionally biased region" description="Basic and acidic residues" evidence="1">
    <location>
        <begin position="51"/>
        <end position="70"/>
    </location>
</feature>
<proteinExistence type="predicted"/>
<dbReference type="EMBL" id="VSRR010004640">
    <property type="protein sequence ID" value="MPC40278.1"/>
    <property type="molecule type" value="Genomic_DNA"/>
</dbReference>
<protein>
    <submittedName>
        <fullName evidence="2">Uncharacterized protein</fullName>
    </submittedName>
</protein>
<evidence type="ECO:0000256" key="1">
    <source>
        <dbReference type="SAM" id="MobiDB-lite"/>
    </source>
</evidence>
<organism evidence="2 3">
    <name type="scientific">Portunus trituberculatus</name>
    <name type="common">Swimming crab</name>
    <name type="synonym">Neptunus trituberculatus</name>
    <dbReference type="NCBI Taxonomy" id="210409"/>
    <lineage>
        <taxon>Eukaryota</taxon>
        <taxon>Metazoa</taxon>
        <taxon>Ecdysozoa</taxon>
        <taxon>Arthropoda</taxon>
        <taxon>Crustacea</taxon>
        <taxon>Multicrustacea</taxon>
        <taxon>Malacostraca</taxon>
        <taxon>Eumalacostraca</taxon>
        <taxon>Eucarida</taxon>
        <taxon>Decapoda</taxon>
        <taxon>Pleocyemata</taxon>
        <taxon>Brachyura</taxon>
        <taxon>Eubrachyura</taxon>
        <taxon>Portunoidea</taxon>
        <taxon>Portunidae</taxon>
        <taxon>Portuninae</taxon>
        <taxon>Portunus</taxon>
    </lineage>
</organism>
<reference evidence="2 3" key="1">
    <citation type="submission" date="2019-05" db="EMBL/GenBank/DDBJ databases">
        <title>Another draft genome of Portunus trituberculatus and its Hox gene families provides insights of decapod evolution.</title>
        <authorList>
            <person name="Jeong J.-H."/>
            <person name="Song I."/>
            <person name="Kim S."/>
            <person name="Choi T."/>
            <person name="Kim D."/>
            <person name="Ryu S."/>
            <person name="Kim W."/>
        </authorList>
    </citation>
    <scope>NUCLEOTIDE SEQUENCE [LARGE SCALE GENOMIC DNA]</scope>
    <source>
        <tissue evidence="2">Muscle</tissue>
    </source>
</reference>
<name>A0A5B7F547_PORTR</name>
<feature type="region of interest" description="Disordered" evidence="1">
    <location>
        <begin position="89"/>
        <end position="117"/>
    </location>
</feature>
<gene>
    <name evidence="2" type="ORF">E2C01_033834</name>
</gene>
<dbReference type="Proteomes" id="UP000324222">
    <property type="component" value="Unassembled WGS sequence"/>
</dbReference>
<feature type="region of interest" description="Disordered" evidence="1">
    <location>
        <begin position="41"/>
        <end position="77"/>
    </location>
</feature>
<keyword evidence="3" id="KW-1185">Reference proteome</keyword>
<evidence type="ECO:0000313" key="3">
    <source>
        <dbReference type="Proteomes" id="UP000324222"/>
    </source>
</evidence>